<evidence type="ECO:0000313" key="4">
    <source>
        <dbReference type="Proteomes" id="UP000318943"/>
    </source>
</evidence>
<feature type="signal peptide" evidence="2">
    <location>
        <begin position="1"/>
        <end position="36"/>
    </location>
</feature>
<protein>
    <submittedName>
        <fullName evidence="3">TRAP transporter substrate-binding protein</fullName>
    </submittedName>
</protein>
<dbReference type="Pfam" id="PF03480">
    <property type="entry name" value="DctP"/>
    <property type="match status" value="1"/>
</dbReference>
<dbReference type="InterPro" id="IPR038404">
    <property type="entry name" value="TRAP_DctP_sf"/>
</dbReference>
<dbReference type="NCBIfam" id="NF037995">
    <property type="entry name" value="TRAP_S1"/>
    <property type="match status" value="1"/>
</dbReference>
<dbReference type="PANTHER" id="PTHR33376:SF2">
    <property type="entry name" value="DICARBOXYLATE-BINDING PERIPLASMIC PROTEIN"/>
    <property type="match status" value="1"/>
</dbReference>
<dbReference type="CDD" id="cd13671">
    <property type="entry name" value="PBP2_TRAP_SBP_like_3"/>
    <property type="match status" value="1"/>
</dbReference>
<comment type="caution">
    <text evidence="3">The sequence shown here is derived from an EMBL/GenBank/DDBJ whole genome shotgun (WGS) entry which is preliminary data.</text>
</comment>
<evidence type="ECO:0000256" key="1">
    <source>
        <dbReference type="ARBA" id="ARBA00022729"/>
    </source>
</evidence>
<dbReference type="RefSeq" id="WP_144201657.1">
    <property type="nucleotide sequence ID" value="NZ_CAJPVH010000003.1"/>
</dbReference>
<dbReference type="Proteomes" id="UP000318943">
    <property type="component" value="Unassembled WGS sequence"/>
</dbReference>
<dbReference type="Gene3D" id="3.40.190.170">
    <property type="entry name" value="Bacterial extracellular solute-binding protein, family 7"/>
    <property type="match status" value="1"/>
</dbReference>
<dbReference type="InterPro" id="IPR004682">
    <property type="entry name" value="TRAP_DctP"/>
</dbReference>
<dbReference type="InterPro" id="IPR018389">
    <property type="entry name" value="DctP_fam"/>
</dbReference>
<reference evidence="3 4" key="1">
    <citation type="submission" date="2019-05" db="EMBL/GenBank/DDBJ databases">
        <title>Whole genome sequence analysis of Cupriavidus campinensis S14E4C strain.</title>
        <authorList>
            <person name="Abbaszade G."/>
            <person name="Szabo A."/>
            <person name="Toumi M."/>
            <person name="Toth E."/>
        </authorList>
    </citation>
    <scope>NUCLEOTIDE SEQUENCE [LARGE SCALE GENOMIC DNA]</scope>
    <source>
        <strain evidence="3 4">S14E4C</strain>
    </source>
</reference>
<dbReference type="NCBIfam" id="TIGR00787">
    <property type="entry name" value="dctP"/>
    <property type="match status" value="1"/>
</dbReference>
<dbReference type="PIRSF" id="PIRSF006470">
    <property type="entry name" value="DctB"/>
    <property type="match status" value="1"/>
</dbReference>
<evidence type="ECO:0000256" key="2">
    <source>
        <dbReference type="SAM" id="SignalP"/>
    </source>
</evidence>
<accession>A0ABY3EH49</accession>
<feature type="chain" id="PRO_5047114677" evidence="2">
    <location>
        <begin position="37"/>
        <end position="336"/>
    </location>
</feature>
<dbReference type="EMBL" id="VCIZ01000017">
    <property type="protein sequence ID" value="TSP10246.1"/>
    <property type="molecule type" value="Genomic_DNA"/>
</dbReference>
<gene>
    <name evidence="3" type="ORF">FGG12_23805</name>
</gene>
<proteinExistence type="predicted"/>
<organism evidence="3 4">
    <name type="scientific">Cupriavidus campinensis</name>
    <dbReference type="NCBI Taxonomy" id="151783"/>
    <lineage>
        <taxon>Bacteria</taxon>
        <taxon>Pseudomonadati</taxon>
        <taxon>Pseudomonadota</taxon>
        <taxon>Betaproteobacteria</taxon>
        <taxon>Burkholderiales</taxon>
        <taxon>Burkholderiaceae</taxon>
        <taxon>Cupriavidus</taxon>
    </lineage>
</organism>
<evidence type="ECO:0000313" key="3">
    <source>
        <dbReference type="EMBL" id="TSP10246.1"/>
    </source>
</evidence>
<name>A0ABY3EH49_9BURK</name>
<keyword evidence="1 2" id="KW-0732">Signal</keyword>
<dbReference type="PANTHER" id="PTHR33376">
    <property type="match status" value="1"/>
</dbReference>
<sequence>MFSTRLPRVRLGALMAAMAAAAATLATVAMPMAAQAADMRSADIHPEDYPTVQAVRHMGELLKQRSNGRLTVKVFAQGSLGSEKDAIEQTKIGALSMVRVNSAAMNNICEATIVPTMPFLFRSTDHMRHVLDGPIGDDILKSCEKNGFIGLAWYDSGSRSMYTTKRPIRTLADARGMKIRVQQSDLWVSLLEAMHANATPMPWGEVYTALKTGLVDGAENNWPSYESSRQFEVAKYYSLTEHSMAPEMLLFSKVMWDRMSKDDQAMVRQAAKDSVPYMRKLWDERELKSRKMVEAAGVQIISVDKTSFQAAMKPVYDRFITSAQMKDLVRRAQDTK</sequence>
<keyword evidence="4" id="KW-1185">Reference proteome</keyword>